<reference evidence="2 3" key="1">
    <citation type="submission" date="2016-01" db="EMBL/GenBank/DDBJ databases">
        <authorList>
            <person name="McClelland M."/>
            <person name="Jain A."/>
            <person name="Saraogi P."/>
            <person name="Mendelson R."/>
            <person name="Westerman R."/>
            <person name="SanMiguel P."/>
            <person name="Csonka L."/>
        </authorList>
    </citation>
    <scope>NUCLEOTIDE SEQUENCE [LARGE SCALE GENOMIC DNA]</scope>
    <source>
        <strain evidence="2 3">R-53146</strain>
    </source>
</reference>
<organism evidence="2 3">
    <name type="scientific">Apibacter mensalis</name>
    <dbReference type="NCBI Taxonomy" id="1586267"/>
    <lineage>
        <taxon>Bacteria</taxon>
        <taxon>Pseudomonadati</taxon>
        <taxon>Bacteroidota</taxon>
        <taxon>Flavobacteriia</taxon>
        <taxon>Flavobacteriales</taxon>
        <taxon>Weeksellaceae</taxon>
        <taxon>Apibacter</taxon>
    </lineage>
</organism>
<dbReference type="PROSITE" id="PS51257">
    <property type="entry name" value="PROKAR_LIPOPROTEIN"/>
    <property type="match status" value="1"/>
</dbReference>
<evidence type="ECO:0000256" key="1">
    <source>
        <dbReference type="SAM" id="SignalP"/>
    </source>
</evidence>
<proteinExistence type="predicted"/>
<dbReference type="STRING" id="1586267.GCA_001418685_01141"/>
<dbReference type="Proteomes" id="UP000182761">
    <property type="component" value="Unassembled WGS sequence"/>
</dbReference>
<name>A0A0X3APK1_9FLAO</name>
<protein>
    <recommendedName>
        <fullName evidence="4">Lipoprotein</fullName>
    </recommendedName>
</protein>
<dbReference type="AlphaFoldDB" id="A0A0X3APK1"/>
<evidence type="ECO:0000313" key="3">
    <source>
        <dbReference type="Proteomes" id="UP000182761"/>
    </source>
</evidence>
<gene>
    <name evidence="2" type="ORF">Ga0061079_10656</name>
</gene>
<keyword evidence="3" id="KW-1185">Reference proteome</keyword>
<dbReference type="EMBL" id="FCOR01000006">
    <property type="protein sequence ID" value="CVK16291.1"/>
    <property type="molecule type" value="Genomic_DNA"/>
</dbReference>
<evidence type="ECO:0000313" key="2">
    <source>
        <dbReference type="EMBL" id="CVK16291.1"/>
    </source>
</evidence>
<feature type="chain" id="PRO_5007049782" description="Lipoprotein" evidence="1">
    <location>
        <begin position="27"/>
        <end position="179"/>
    </location>
</feature>
<keyword evidence="1" id="KW-0732">Signal</keyword>
<evidence type="ECO:0008006" key="4">
    <source>
        <dbReference type="Google" id="ProtNLM"/>
    </source>
</evidence>
<feature type="signal peptide" evidence="1">
    <location>
        <begin position="1"/>
        <end position="26"/>
    </location>
</feature>
<sequence length="179" mass="21077">MRVMTKSKISAFIFSLLIVVSSCTQTKENKTKITHNYQKEGLSINLPFNWKVKNDYFKEGNRYIELDKYTNYKVESTMAISIFNQKLSADSILNDQINQLQFFYQKVNFKIISKNNPTHLGKFDCITTYYEADDTKDKVYGEVGVMHYKDKTITLQIVENKNNTDRSDYNFMFNTFIIK</sequence>
<accession>A0A0X3APK1</accession>